<comment type="similarity">
    <text evidence="5">Belongs to the class I-like SAM-binding methyltransferase superfamily. Cation-independent O-methyltransferase family. COMT subfamily.</text>
</comment>
<dbReference type="GO" id="GO:0046983">
    <property type="term" value="F:protein dimerization activity"/>
    <property type="evidence" value="ECO:0007669"/>
    <property type="project" value="InterPro"/>
</dbReference>
<name>A0A484MNH5_9ASTE</name>
<dbReference type="GO" id="GO:0033803">
    <property type="term" value="F:kaempferol 4'-O-methyltransferase activity"/>
    <property type="evidence" value="ECO:0007669"/>
    <property type="project" value="UniProtKB-EC"/>
</dbReference>
<gene>
    <name evidence="30" type="ORF">CCAM_LOCUS31773</name>
</gene>
<evidence type="ECO:0000256" key="18">
    <source>
        <dbReference type="ARBA" id="ARBA00075037"/>
    </source>
</evidence>
<evidence type="ECO:0000256" key="25">
    <source>
        <dbReference type="ARBA" id="ARBA00081857"/>
    </source>
</evidence>
<evidence type="ECO:0000256" key="22">
    <source>
        <dbReference type="ARBA" id="ARBA00079780"/>
    </source>
</evidence>
<keyword evidence="2" id="KW-0808">Transferase</keyword>
<evidence type="ECO:0000256" key="17">
    <source>
        <dbReference type="ARBA" id="ARBA00071832"/>
    </source>
</evidence>
<evidence type="ECO:0000256" key="11">
    <source>
        <dbReference type="ARBA" id="ARBA00051832"/>
    </source>
</evidence>
<dbReference type="PANTHER" id="PTHR11746">
    <property type="entry name" value="O-METHYLTRANSFERASE"/>
    <property type="match status" value="1"/>
</dbReference>
<dbReference type="GO" id="GO:0030757">
    <property type="term" value="F:3-methylquercitin 7-O-methyltransferase activity"/>
    <property type="evidence" value="ECO:0007669"/>
    <property type="project" value="UniProtKB-EC"/>
</dbReference>
<dbReference type="Pfam" id="PF00891">
    <property type="entry name" value="Methyltransf_2"/>
    <property type="match status" value="1"/>
</dbReference>
<evidence type="ECO:0000256" key="9">
    <source>
        <dbReference type="ARBA" id="ARBA00050947"/>
    </source>
</evidence>
<evidence type="ECO:0000256" key="13">
    <source>
        <dbReference type="ARBA" id="ARBA00052645"/>
    </source>
</evidence>
<dbReference type="AlphaFoldDB" id="A0A484MNH5"/>
<evidence type="ECO:0000256" key="27">
    <source>
        <dbReference type="PIRSR" id="PIRSR005739-1"/>
    </source>
</evidence>
<dbReference type="PROSITE" id="PS51683">
    <property type="entry name" value="SAM_OMT_II"/>
    <property type="match status" value="1"/>
</dbReference>
<evidence type="ECO:0000259" key="28">
    <source>
        <dbReference type="Pfam" id="PF00891"/>
    </source>
</evidence>
<evidence type="ECO:0000256" key="21">
    <source>
        <dbReference type="ARBA" id="ARBA00077867"/>
    </source>
</evidence>
<comment type="catalytic activity">
    <reaction evidence="7">
        <text>3',4',5,7-tetrahydroxy-3-methoxyflavone + S-adenosyl-L-methionine = 3',4',5-trihydroxy-3,7-dimethoxyflavone + S-adenosyl-L-homocysteine + H(+)</text>
        <dbReference type="Rhea" id="RHEA:16181"/>
        <dbReference type="ChEBI" id="CHEBI:15378"/>
        <dbReference type="ChEBI" id="CHEBI:57856"/>
        <dbReference type="ChEBI" id="CHEBI:57928"/>
        <dbReference type="ChEBI" id="CHEBI:59789"/>
        <dbReference type="ChEBI" id="CHEBI:77710"/>
        <dbReference type="EC" id="2.1.1.82"/>
    </reaction>
    <physiologicalReaction direction="left-to-right" evidence="7">
        <dbReference type="Rhea" id="RHEA:16182"/>
    </physiologicalReaction>
</comment>
<evidence type="ECO:0000256" key="3">
    <source>
        <dbReference type="ARBA" id="ARBA00022691"/>
    </source>
</evidence>
<evidence type="ECO:0000256" key="16">
    <source>
        <dbReference type="ARBA" id="ARBA00066892"/>
    </source>
</evidence>
<evidence type="ECO:0000256" key="14">
    <source>
        <dbReference type="ARBA" id="ARBA00052954"/>
    </source>
</evidence>
<dbReference type="GO" id="GO:0032259">
    <property type="term" value="P:methylation"/>
    <property type="evidence" value="ECO:0007669"/>
    <property type="project" value="UniProtKB-KW"/>
</dbReference>
<dbReference type="Gene3D" id="3.40.50.150">
    <property type="entry name" value="Vaccinia Virus protein VP39"/>
    <property type="match status" value="1"/>
</dbReference>
<comment type="catalytic activity">
    <reaction evidence="13">
        <text>kaempferol + S-adenosyl-L-methionine = kaempferide + S-adenosyl-L-homocysteine + H(+)</text>
        <dbReference type="Rhea" id="RHEA:15105"/>
        <dbReference type="ChEBI" id="CHEBI:15378"/>
        <dbReference type="ChEBI" id="CHEBI:57856"/>
        <dbReference type="ChEBI" id="CHEBI:58573"/>
        <dbReference type="ChEBI" id="CHEBI:58925"/>
        <dbReference type="ChEBI" id="CHEBI:59789"/>
        <dbReference type="EC" id="2.1.1.155"/>
    </reaction>
    <physiologicalReaction direction="left-to-right" evidence="13">
        <dbReference type="Rhea" id="RHEA:15106"/>
    </physiologicalReaction>
</comment>
<evidence type="ECO:0000313" key="30">
    <source>
        <dbReference type="EMBL" id="VFQ89997.1"/>
    </source>
</evidence>
<dbReference type="SUPFAM" id="SSF53335">
    <property type="entry name" value="S-adenosyl-L-methionine-dependent methyltransferases"/>
    <property type="match status" value="1"/>
</dbReference>
<dbReference type="EC" id="2.1.1.82" evidence="16"/>
<evidence type="ECO:0000313" key="31">
    <source>
        <dbReference type="Proteomes" id="UP000595140"/>
    </source>
</evidence>
<feature type="active site" description="Proton acceptor" evidence="27">
    <location>
        <position position="283"/>
    </location>
</feature>
<comment type="catalytic activity">
    <reaction evidence="9">
        <text>kaempferide + S-adenosyl-L-methionine = 7,4'-O-dimethylkaempferol + S-adenosyl-L-homocysteine + H(+)</text>
        <dbReference type="Rhea" id="RHEA:74775"/>
        <dbReference type="ChEBI" id="CHEBI:15378"/>
        <dbReference type="ChEBI" id="CHEBI:57856"/>
        <dbReference type="ChEBI" id="CHEBI:58925"/>
        <dbReference type="ChEBI" id="CHEBI:59789"/>
        <dbReference type="ChEBI" id="CHEBI:194067"/>
    </reaction>
    <physiologicalReaction direction="left-to-right" evidence="9">
        <dbReference type="Rhea" id="RHEA:74776"/>
    </physiologicalReaction>
</comment>
<dbReference type="Pfam" id="PF08100">
    <property type="entry name" value="Dimerisation"/>
    <property type="match status" value="1"/>
</dbReference>
<dbReference type="PIRSF" id="PIRSF005739">
    <property type="entry name" value="O-mtase"/>
    <property type="match status" value="1"/>
</dbReference>
<comment type="pathway">
    <text evidence="4">Flavonoid metabolism.</text>
</comment>
<dbReference type="CDD" id="cd02440">
    <property type="entry name" value="AdoMet_MTases"/>
    <property type="match status" value="1"/>
</dbReference>
<dbReference type="EC" id="2.1.1.155" evidence="15"/>
<dbReference type="InterPro" id="IPR029063">
    <property type="entry name" value="SAM-dependent_MTases_sf"/>
</dbReference>
<comment type="catalytic activity">
    <reaction evidence="8">
        <text>isorhamnetin + S-adenosyl-L-methionine = 3',4'-O-dimethylquercetin + S-adenosyl-L-homocysteine + 2 H(+)</text>
        <dbReference type="Rhea" id="RHEA:74723"/>
        <dbReference type="ChEBI" id="CHEBI:15378"/>
        <dbReference type="ChEBI" id="CHEBI:57856"/>
        <dbReference type="ChEBI" id="CHEBI:59789"/>
        <dbReference type="ChEBI" id="CHEBI:144055"/>
        <dbReference type="ChEBI" id="CHEBI:194064"/>
    </reaction>
    <physiologicalReaction direction="left-to-right" evidence="8">
        <dbReference type="Rhea" id="RHEA:74724"/>
    </physiologicalReaction>
</comment>
<dbReference type="InterPro" id="IPR012967">
    <property type="entry name" value="COMT_dimerisation"/>
</dbReference>
<comment type="catalytic activity">
    <reaction evidence="12">
        <text>rhamnetin + S-adenosyl-L-methionine = 7,4'-O-dimethylquercetin + S-adenosyl-L-homocysteine + H(+)</text>
        <dbReference type="Rhea" id="RHEA:74731"/>
        <dbReference type="ChEBI" id="CHEBI:15378"/>
        <dbReference type="ChEBI" id="CHEBI:57856"/>
        <dbReference type="ChEBI" id="CHEBI:59789"/>
        <dbReference type="ChEBI" id="CHEBI:192706"/>
        <dbReference type="ChEBI" id="CHEBI:194068"/>
    </reaction>
    <physiologicalReaction direction="left-to-right" evidence="12">
        <dbReference type="Rhea" id="RHEA:74732"/>
    </physiologicalReaction>
</comment>
<dbReference type="InterPro" id="IPR001077">
    <property type="entry name" value="COMT_C"/>
</dbReference>
<proteinExistence type="inferred from homology"/>
<organism evidence="30 31">
    <name type="scientific">Cuscuta campestris</name>
    <dbReference type="NCBI Taxonomy" id="132261"/>
    <lineage>
        <taxon>Eukaryota</taxon>
        <taxon>Viridiplantae</taxon>
        <taxon>Streptophyta</taxon>
        <taxon>Embryophyta</taxon>
        <taxon>Tracheophyta</taxon>
        <taxon>Spermatophyta</taxon>
        <taxon>Magnoliopsida</taxon>
        <taxon>eudicotyledons</taxon>
        <taxon>Gunneridae</taxon>
        <taxon>Pentapetalae</taxon>
        <taxon>asterids</taxon>
        <taxon>lamiids</taxon>
        <taxon>Solanales</taxon>
        <taxon>Convolvulaceae</taxon>
        <taxon>Cuscuteae</taxon>
        <taxon>Cuscuta</taxon>
        <taxon>Cuscuta subgen. Grammica</taxon>
        <taxon>Cuscuta sect. Cleistogrammica</taxon>
    </lineage>
</organism>
<comment type="catalytic activity">
    <reaction evidence="14">
        <text>myricetin + S-adenosyl-L-methionine = 7-O-methylmyricetin + S-adenosyl-L-homocysteine + H(+)</text>
        <dbReference type="Rhea" id="RHEA:74719"/>
        <dbReference type="ChEBI" id="CHEBI:15378"/>
        <dbReference type="ChEBI" id="CHEBI:57856"/>
        <dbReference type="ChEBI" id="CHEBI:58395"/>
        <dbReference type="ChEBI" id="CHEBI:59789"/>
        <dbReference type="ChEBI" id="CHEBI:194065"/>
    </reaction>
    <physiologicalReaction direction="left-to-right" evidence="14">
        <dbReference type="Rhea" id="RHEA:74720"/>
    </physiologicalReaction>
</comment>
<evidence type="ECO:0000256" key="6">
    <source>
        <dbReference type="ARBA" id="ARBA00050300"/>
    </source>
</evidence>
<protein>
    <recommendedName>
        <fullName evidence="17">Myricetin 7/4'-O-methyltransferase 2</fullName>
        <ecNumber evidence="15">2.1.1.155</ecNumber>
        <ecNumber evidence="16">2.1.1.82</ecNumber>
    </recommendedName>
    <alternativeName>
        <fullName evidence="19">3',4',5'-trimethyl myricetin 7-O-methyltransferase</fullName>
    </alternativeName>
    <alternativeName>
        <fullName evidence="21">3',5'-dimethyl myricetin 7-O-methyltransferase</fullName>
    </alternativeName>
    <alternativeName>
        <fullName evidence="24">3'-methyl quercetin 4'-O-methyltransferase</fullName>
    </alternativeName>
    <alternativeName>
        <fullName evidence="23">3-methyl quercetin 7-O-methyltransferase</fullName>
    </alternativeName>
    <alternativeName>
        <fullName evidence="25">4'-methyl kaempferol 7-O-methyltransferase</fullName>
    </alternativeName>
    <alternativeName>
        <fullName evidence="26">7-methyl quercetin 4'-O-methyltransferase</fullName>
    </alternativeName>
    <alternativeName>
        <fullName evidence="22">Kaempferol 4'-O-methyltransferase</fullName>
    </alternativeName>
    <alternativeName>
        <fullName evidence="18">Myricetin 7-O-methyltransferase</fullName>
    </alternativeName>
    <alternativeName>
        <fullName evidence="20">Quercetin 7-O-methyltransferase</fullName>
    </alternativeName>
</protein>
<sequence length="376" mass="41573">MGELASREEKNAAAAATAEMFEAQAHIYKHTFNYANSVALSSAIRLNIPDVIHAAAGKPVTLPHLASALNLPPAKHDHLRRLMRLLTHNGFFHYRSSTEEEEEEGEKGYVLTASSRLLVKGQAPNLSPFVRIITDPVLMTPFQFLGDWFSRTADGEAETETTPFEMAHGGVPLWKLCDEVPWLNDAFNHGMSCNSEMEGLGLKECGPVFEGLTTVTDVGGGTGTFARLVLEAFPGLKCTVLDLPHVVSALQPPPASGNLVFLGGDMFRSVPPADAILLKHIMHDWSDDNCVKILRKCKEAISDRAKGKVIIIDIVMDKKKGTMTEVKLAFDMLMMVYFNGKERAEKEWETMFNEAGFTSYHIHPIFGIWSLIEVFP</sequence>
<dbReference type="FunFam" id="3.40.50.150:FF:000057">
    <property type="entry name" value="O-methyltransferase ZRP4"/>
    <property type="match status" value="1"/>
</dbReference>
<dbReference type="Gene3D" id="1.10.10.10">
    <property type="entry name" value="Winged helix-like DNA-binding domain superfamily/Winged helix DNA-binding domain"/>
    <property type="match status" value="1"/>
</dbReference>
<comment type="catalytic activity">
    <reaction evidence="10">
        <text>3',4',5'-O-trimethylmyricetin + S-adenosyl-L-methionine = 7,3',4',5'-O-tetramethylmyricetin + S-adenosyl-L-homocysteine</text>
        <dbReference type="Rhea" id="RHEA:74739"/>
        <dbReference type="ChEBI" id="CHEBI:57856"/>
        <dbReference type="ChEBI" id="CHEBI:59789"/>
        <dbReference type="ChEBI" id="CHEBI:194070"/>
        <dbReference type="ChEBI" id="CHEBI:194071"/>
    </reaction>
    <physiologicalReaction direction="left-to-right" evidence="10">
        <dbReference type="Rhea" id="RHEA:74740"/>
    </physiologicalReaction>
</comment>
<evidence type="ECO:0000256" key="5">
    <source>
        <dbReference type="ARBA" id="ARBA00034481"/>
    </source>
</evidence>
<comment type="catalytic activity">
    <reaction evidence="6">
        <text>syringetin + S-adenosyl-L-methionine = 7,3',5'-O-trimethylmyricetin + S-adenosyl-L-homocysteine + H(+)</text>
        <dbReference type="Rhea" id="RHEA:74735"/>
        <dbReference type="ChEBI" id="CHEBI:15378"/>
        <dbReference type="ChEBI" id="CHEBI:57856"/>
        <dbReference type="ChEBI" id="CHEBI:58412"/>
        <dbReference type="ChEBI" id="CHEBI:59789"/>
        <dbReference type="ChEBI" id="CHEBI:194069"/>
    </reaction>
    <physiologicalReaction direction="left-to-right" evidence="6">
        <dbReference type="Rhea" id="RHEA:74736"/>
    </physiologicalReaction>
</comment>
<dbReference type="FunFam" id="1.10.10.10:FF:000213">
    <property type="entry name" value="Coniferyl alcohol 9-O-methyltransferase"/>
    <property type="match status" value="1"/>
</dbReference>
<dbReference type="InterPro" id="IPR016461">
    <property type="entry name" value="COMT-like"/>
</dbReference>
<reference evidence="30 31" key="1">
    <citation type="submission" date="2018-04" db="EMBL/GenBank/DDBJ databases">
        <authorList>
            <person name="Vogel A."/>
        </authorList>
    </citation>
    <scope>NUCLEOTIDE SEQUENCE [LARGE SCALE GENOMIC DNA]</scope>
</reference>
<feature type="domain" description="O-methyltransferase dimerisation" evidence="29">
    <location>
        <begin position="29"/>
        <end position="120"/>
    </location>
</feature>
<evidence type="ECO:0000256" key="19">
    <source>
        <dbReference type="ARBA" id="ARBA00076529"/>
    </source>
</evidence>
<evidence type="ECO:0000256" key="15">
    <source>
        <dbReference type="ARBA" id="ARBA00066353"/>
    </source>
</evidence>
<evidence type="ECO:0000256" key="1">
    <source>
        <dbReference type="ARBA" id="ARBA00022603"/>
    </source>
</evidence>
<evidence type="ECO:0000256" key="23">
    <source>
        <dbReference type="ARBA" id="ARBA00081209"/>
    </source>
</evidence>
<dbReference type="InterPro" id="IPR036388">
    <property type="entry name" value="WH-like_DNA-bd_sf"/>
</dbReference>
<evidence type="ECO:0000256" key="4">
    <source>
        <dbReference type="ARBA" id="ARBA00034479"/>
    </source>
</evidence>
<dbReference type="EMBL" id="OOIL02003924">
    <property type="protein sequence ID" value="VFQ89997.1"/>
    <property type="molecule type" value="Genomic_DNA"/>
</dbReference>
<dbReference type="OrthoDB" id="2410195at2759"/>
<evidence type="ECO:0000256" key="7">
    <source>
        <dbReference type="ARBA" id="ARBA00050798"/>
    </source>
</evidence>
<evidence type="ECO:0000256" key="10">
    <source>
        <dbReference type="ARBA" id="ARBA00051617"/>
    </source>
</evidence>
<dbReference type="Proteomes" id="UP000595140">
    <property type="component" value="Unassembled WGS sequence"/>
</dbReference>
<dbReference type="SUPFAM" id="SSF46785">
    <property type="entry name" value="Winged helix' DNA-binding domain"/>
    <property type="match status" value="1"/>
</dbReference>
<dbReference type="GO" id="GO:0009813">
    <property type="term" value="P:flavonoid biosynthetic process"/>
    <property type="evidence" value="ECO:0007669"/>
    <property type="project" value="UniProtKB-ARBA"/>
</dbReference>
<keyword evidence="3" id="KW-0949">S-adenosyl-L-methionine</keyword>
<evidence type="ECO:0000256" key="2">
    <source>
        <dbReference type="ARBA" id="ARBA00022679"/>
    </source>
</evidence>
<feature type="domain" description="O-methyltransferase C-terminal" evidence="28">
    <location>
        <begin position="158"/>
        <end position="357"/>
    </location>
</feature>
<evidence type="ECO:0000256" key="26">
    <source>
        <dbReference type="ARBA" id="ARBA00082343"/>
    </source>
</evidence>
<evidence type="ECO:0000256" key="12">
    <source>
        <dbReference type="ARBA" id="ARBA00052350"/>
    </source>
</evidence>
<keyword evidence="1" id="KW-0489">Methyltransferase</keyword>
<evidence type="ECO:0000256" key="24">
    <source>
        <dbReference type="ARBA" id="ARBA00081707"/>
    </source>
</evidence>
<evidence type="ECO:0000256" key="8">
    <source>
        <dbReference type="ARBA" id="ARBA00050865"/>
    </source>
</evidence>
<evidence type="ECO:0000256" key="20">
    <source>
        <dbReference type="ARBA" id="ARBA00077083"/>
    </source>
</evidence>
<keyword evidence="31" id="KW-1185">Reference proteome</keyword>
<evidence type="ECO:0000259" key="29">
    <source>
        <dbReference type="Pfam" id="PF08100"/>
    </source>
</evidence>
<accession>A0A484MNH5</accession>
<comment type="catalytic activity">
    <reaction evidence="11">
        <text>quercetin + S-adenosyl-L-methionine = rhamnetin + S-adenosyl-L-homocysteine + H(+)</text>
        <dbReference type="Rhea" id="RHEA:73115"/>
        <dbReference type="ChEBI" id="CHEBI:15378"/>
        <dbReference type="ChEBI" id="CHEBI:57694"/>
        <dbReference type="ChEBI" id="CHEBI:57856"/>
        <dbReference type="ChEBI" id="CHEBI:59789"/>
        <dbReference type="ChEBI" id="CHEBI:192706"/>
    </reaction>
    <physiologicalReaction direction="left-to-right" evidence="11">
        <dbReference type="Rhea" id="RHEA:73116"/>
    </physiologicalReaction>
</comment>
<dbReference type="InterPro" id="IPR036390">
    <property type="entry name" value="WH_DNA-bd_sf"/>
</dbReference>